<keyword evidence="30" id="KW-0401">Integrin</keyword>
<dbReference type="GO" id="GO:0006508">
    <property type="term" value="P:proteolysis"/>
    <property type="evidence" value="ECO:0007669"/>
    <property type="project" value="UniProtKB-KW"/>
</dbReference>
<feature type="domain" description="Caspase family p10" evidence="26">
    <location>
        <begin position="983"/>
        <end position="1024"/>
    </location>
</feature>
<keyword evidence="13" id="KW-1133">Transmembrane helix</keyword>
<dbReference type="PROSITE" id="PS50208">
    <property type="entry name" value="CASPASE_P20"/>
    <property type="match status" value="1"/>
</dbReference>
<evidence type="ECO:0000256" key="22">
    <source>
        <dbReference type="SAM" id="MobiDB-lite"/>
    </source>
</evidence>
<dbReference type="CDD" id="cd04269">
    <property type="entry name" value="ZnMc_adamalysin_II_like"/>
    <property type="match status" value="1"/>
</dbReference>
<dbReference type="InterPro" id="IPR016129">
    <property type="entry name" value="Caspase_his_AS"/>
</dbReference>
<feature type="domain" description="Caspase family p20" evidence="27">
    <location>
        <begin position="837"/>
        <end position="959"/>
    </location>
</feature>
<evidence type="ECO:0000256" key="19">
    <source>
        <dbReference type="PROSITE-ProRule" id="PRU00266"/>
    </source>
</evidence>
<dbReference type="FunFam" id="3.30.160.20:FF:000005">
    <property type="entry name" value="Putative double-stranded RNA-specific adenosine deaminase"/>
    <property type="match status" value="1"/>
</dbReference>
<dbReference type="PANTHER" id="PTHR11905:SF13">
    <property type="entry name" value="DISINTEGRIN AND METALLOPROTEINASE DOMAIN-CONTAINING PROTEIN 23"/>
    <property type="match status" value="1"/>
</dbReference>
<dbReference type="PROSITE" id="PS50215">
    <property type="entry name" value="ADAM_MEPRO"/>
    <property type="match status" value="1"/>
</dbReference>
<keyword evidence="18" id="KW-0325">Glycoprotein</keyword>
<dbReference type="GO" id="GO:0031047">
    <property type="term" value="P:regulatory ncRNA-mediated gene silencing"/>
    <property type="evidence" value="ECO:0007669"/>
    <property type="project" value="UniProtKB-KW"/>
</dbReference>
<keyword evidence="16" id="KW-1015">Disulfide bond</keyword>
<feature type="domain" description="Peptidase M12B" evidence="28">
    <location>
        <begin position="204"/>
        <end position="401"/>
    </location>
</feature>
<dbReference type="Gene3D" id="3.30.160.20">
    <property type="match status" value="3"/>
</dbReference>
<dbReference type="InterPro" id="IPR014720">
    <property type="entry name" value="dsRBD_dom"/>
</dbReference>
<sequence length="1403" mass="157221">MYVIVLSNLLACILASCLQQSVASASAVLEAEIPGEAVSLLLQKDDTAAGQTHNASRPQESERTLTYPSRLIYYLNEASESTYHDLNTRAKIPDPQGQEIHLAQASFQLQAFGSRFILDLTLNNDLLSSDYVEIHYENGKPILWKGGEHCYYHGQIRGNDNSHAALSTCNGLHGMFDDGVHVYTIEPLKQNHSIMPRNVFEEMKYIELMIVIDHSLFRKTKTMQHTRNHAKSVVNMVDAIFKEHLNTRVVLVAVEIWTDKDHIPVSVIPFEMLRNFSKYRQQHIRKHADAVHLFSNVTFHYARSSVAYFGGICSVSHGVGIIEFGATWTMAPLLAQSLAQNLGIQWDSASKRKDCGCMNSLIGCIMEDTGVQRTQTFSKCSITDFKDFLLKGGGSCLFNKPTKFYPRGFSCRYAVNDCDISETCSGDSGLCPPNLHKQDGHFCSLNQGRCYAGECKTRDSQCKYVWGPKAASSEKFCYEKLNTEGSEKGNCGQDGDKWIQCSKHDVFCGYLLCANTGRIPRIGIIKGEVTPTNFNHQGRLIDCSGGHVLLDDQTDLGYVEDGTPCGPSMMCLDRKCLPIQYLNLSSCPTGPNGHICSSHGMEINLEFQRVLLRVQESLTGDEVQDLVFLCSDLLNLKDLSTVTSAGELFTLLENRDLLSYEDASLLVELLRIMKRNSLIRSLNLDNFMPANGTTYSQQISPYRQLLYELSESTCEQDLKNIKFLLLKTLSRKKLEKDTTLLQLFLEMEKEDLLDENKLDNLQKIIAEINPSLEKKILQYKTDRYEFDAQVDRLSLTEGAAAISRDQSQHADLHSVIENKSLGLPGTENLDYEMKGDKRGVCLIINNRKFKTLRTREGTDIDKESLEVVFQWLGFEVLTKEDCNRHQILQAMRYLAARDHTTADCVVCCMLSHGQAEGIVGVDGRIVTYQELVKTLSPNYCPSLFKKPKLFFIQACRGTDNQPAAFPQIFSEDKDMPVSDAAVPADSIPEMADYLLAMSTVPHYASYREIEKGTWFIQSLCRNLKLLVPSATTMANQRCQEKTPIQILHEYGIKIGSAPVYELIQADGDTHQPSFMFSVTLGDITCKGQGSTKKAAKHEAAEAALKLLKRDTQLNDQRDGLSPEVGDTSNPVGVLQELAMQRVWCLPEYVVCMEAGPDHMKEFTVTCRLEGLEESGSGSSKKLARRAAAERMLGKLQSLSGSPEITWSPPSRVYVESLRQCTGEKISLLRRTPLSIPNTEYIQMLLEISLELGFQVTYIDIDELTVNGQYQCLVELSTRPVTVCHDYGAEENVEAEKPRGTPLAARPEKAERGNLTSSLVFSDALEKAEYLPMELQKKPQTASEAPVADKTKQRQRLKIFEQLSQELLQLSSQASSVQGEHVPKKTLERQRPKIPKLLRQELLQ</sequence>
<dbReference type="Gene3D" id="3.40.390.10">
    <property type="entry name" value="Collagenase (Catalytic Domain)"/>
    <property type="match status" value="1"/>
</dbReference>
<dbReference type="InterPro" id="IPR002138">
    <property type="entry name" value="Pept_C14_p10"/>
</dbReference>
<dbReference type="InterPro" id="IPR001590">
    <property type="entry name" value="Peptidase_M12B"/>
</dbReference>
<dbReference type="Gene3D" id="4.10.70.10">
    <property type="entry name" value="Disintegrin domain"/>
    <property type="match status" value="1"/>
</dbReference>
<dbReference type="Pfam" id="PF08516">
    <property type="entry name" value="ADAM_CR"/>
    <property type="match status" value="1"/>
</dbReference>
<evidence type="ECO:0000256" key="17">
    <source>
        <dbReference type="ARBA" id="ARBA00023158"/>
    </source>
</evidence>
<feature type="domain" description="DRBM" evidence="24">
    <location>
        <begin position="1042"/>
        <end position="1109"/>
    </location>
</feature>
<feature type="domain" description="DRBM" evidence="24">
    <location>
        <begin position="1129"/>
        <end position="1197"/>
    </location>
</feature>
<organism evidence="30 31">
    <name type="scientific">Labeo rohita</name>
    <name type="common">Indian major carp</name>
    <name type="synonym">Cyprinus rohita</name>
    <dbReference type="NCBI Taxonomy" id="84645"/>
    <lineage>
        <taxon>Eukaryota</taxon>
        <taxon>Metazoa</taxon>
        <taxon>Chordata</taxon>
        <taxon>Craniata</taxon>
        <taxon>Vertebrata</taxon>
        <taxon>Euteleostomi</taxon>
        <taxon>Actinopterygii</taxon>
        <taxon>Neopterygii</taxon>
        <taxon>Teleostei</taxon>
        <taxon>Ostariophysi</taxon>
        <taxon>Cypriniformes</taxon>
        <taxon>Cyprinidae</taxon>
        <taxon>Labeoninae</taxon>
        <taxon>Labeonini</taxon>
        <taxon>Labeo</taxon>
    </lineage>
</organism>
<dbReference type="SUPFAM" id="SSF55486">
    <property type="entry name" value="Metalloproteases ('zincins'), catalytic domain"/>
    <property type="match status" value="1"/>
</dbReference>
<dbReference type="GO" id="GO:0005737">
    <property type="term" value="C:cytoplasm"/>
    <property type="evidence" value="ECO:0007669"/>
    <property type="project" value="UniProtKB-SubCell"/>
</dbReference>
<evidence type="ECO:0000256" key="11">
    <source>
        <dbReference type="ARBA" id="ARBA00022807"/>
    </source>
</evidence>
<reference evidence="30 31" key="1">
    <citation type="submission" date="2018-03" db="EMBL/GenBank/DDBJ databases">
        <title>Draft genome sequence of Rohu Carp (Labeo rohita).</title>
        <authorList>
            <person name="Das P."/>
            <person name="Kushwaha B."/>
            <person name="Joshi C.G."/>
            <person name="Kumar D."/>
            <person name="Nagpure N.S."/>
            <person name="Sahoo L."/>
            <person name="Das S.P."/>
            <person name="Bit A."/>
            <person name="Patnaik S."/>
            <person name="Meher P.K."/>
            <person name="Jayasankar P."/>
            <person name="Koringa P.G."/>
            <person name="Patel N.V."/>
            <person name="Hinsu A.T."/>
            <person name="Kumar R."/>
            <person name="Pandey M."/>
            <person name="Agarwal S."/>
            <person name="Srivastava S."/>
            <person name="Singh M."/>
            <person name="Iquebal M.A."/>
            <person name="Jaiswal S."/>
            <person name="Angadi U.B."/>
            <person name="Kumar N."/>
            <person name="Raza M."/>
            <person name="Shah T.M."/>
            <person name="Rai A."/>
            <person name="Jena J.K."/>
        </authorList>
    </citation>
    <scope>NUCLEOTIDE SEQUENCE [LARGE SCALE GENOMIC DNA]</scope>
    <source>
        <strain evidence="30">DASCIFA01</strain>
        <tissue evidence="30">Testis</tissue>
    </source>
</reference>
<dbReference type="Pfam" id="PF01335">
    <property type="entry name" value="DED"/>
    <property type="match status" value="2"/>
</dbReference>
<evidence type="ECO:0000256" key="23">
    <source>
        <dbReference type="SAM" id="SignalP"/>
    </source>
</evidence>
<dbReference type="SUPFAM" id="SSF47986">
    <property type="entry name" value="DEATH domain"/>
    <property type="match status" value="2"/>
</dbReference>
<dbReference type="GO" id="GO:0003723">
    <property type="term" value="F:RNA binding"/>
    <property type="evidence" value="ECO:0007669"/>
    <property type="project" value="UniProtKB-UniRule"/>
</dbReference>
<dbReference type="SUPFAM" id="SSF57552">
    <property type="entry name" value="Blood coagulation inhibitor (disintegrin)"/>
    <property type="match status" value="1"/>
</dbReference>
<dbReference type="InterPro" id="IPR024079">
    <property type="entry name" value="MetalloPept_cat_dom_sf"/>
</dbReference>
<keyword evidence="15" id="KW-0865">Zymogen</keyword>
<dbReference type="InterPro" id="IPR029030">
    <property type="entry name" value="Caspase-like_dom_sf"/>
</dbReference>
<dbReference type="FunFam" id="1.10.533.10:FF:000016">
    <property type="entry name" value="CASP8 and FADD-like apoptosis regulator"/>
    <property type="match status" value="1"/>
</dbReference>
<evidence type="ECO:0000256" key="7">
    <source>
        <dbReference type="ARBA" id="ARBA00022703"/>
    </source>
</evidence>
<keyword evidence="7" id="KW-0053">Apoptosis</keyword>
<dbReference type="SMART" id="SM00050">
    <property type="entry name" value="DISIN"/>
    <property type="match status" value="1"/>
</dbReference>
<dbReference type="InterPro" id="IPR007110">
    <property type="entry name" value="Ig-like_dom"/>
</dbReference>
<evidence type="ECO:0000256" key="9">
    <source>
        <dbReference type="ARBA" id="ARBA00022737"/>
    </source>
</evidence>
<gene>
    <name evidence="30" type="ORF">ROHU_032509</name>
</gene>
<evidence type="ECO:0000256" key="1">
    <source>
        <dbReference type="ARBA" id="ARBA00004479"/>
    </source>
</evidence>
<keyword evidence="6" id="KW-0812">Transmembrane</keyword>
<evidence type="ECO:0000256" key="12">
    <source>
        <dbReference type="ARBA" id="ARBA00022884"/>
    </source>
</evidence>
<keyword evidence="31" id="KW-1185">Reference proteome</keyword>
<evidence type="ECO:0000256" key="10">
    <source>
        <dbReference type="ARBA" id="ARBA00022801"/>
    </source>
</evidence>
<dbReference type="InterPro" id="IPR011600">
    <property type="entry name" value="Pept_C14_caspase"/>
</dbReference>
<evidence type="ECO:0000256" key="15">
    <source>
        <dbReference type="ARBA" id="ARBA00023145"/>
    </source>
</evidence>
<evidence type="ECO:0000256" key="21">
    <source>
        <dbReference type="RuleBase" id="RU003971"/>
    </source>
</evidence>
<dbReference type="InterPro" id="IPR001875">
    <property type="entry name" value="DED_dom"/>
</dbReference>
<dbReference type="SUPFAM" id="SSF52129">
    <property type="entry name" value="Caspase-like"/>
    <property type="match status" value="1"/>
</dbReference>
<dbReference type="InterPro" id="IPR015917">
    <property type="entry name" value="Pept_C14A"/>
</dbReference>
<evidence type="ECO:0000256" key="20">
    <source>
        <dbReference type="PROSITE-ProRule" id="PRU00276"/>
    </source>
</evidence>
<feature type="domain" description="DED" evidence="25">
    <location>
        <begin position="701"/>
        <end position="778"/>
    </location>
</feature>
<feature type="signal peptide" evidence="23">
    <location>
        <begin position="1"/>
        <end position="15"/>
    </location>
</feature>
<dbReference type="CDD" id="cd08334">
    <property type="entry name" value="DED_Caspase_8_10_r2"/>
    <property type="match status" value="1"/>
</dbReference>
<dbReference type="InterPro" id="IPR001309">
    <property type="entry name" value="Pept_C14_p20"/>
</dbReference>
<evidence type="ECO:0000256" key="6">
    <source>
        <dbReference type="ARBA" id="ARBA00022692"/>
    </source>
</evidence>
<keyword evidence="12 19" id="KW-0694">RNA-binding</keyword>
<evidence type="ECO:0000313" key="31">
    <source>
        <dbReference type="Proteomes" id="UP000290572"/>
    </source>
</evidence>
<dbReference type="PROSITE" id="PS50835">
    <property type="entry name" value="IG_LIKE"/>
    <property type="match status" value="1"/>
</dbReference>
<evidence type="ECO:0000256" key="2">
    <source>
        <dbReference type="ARBA" id="ARBA00004496"/>
    </source>
</evidence>
<dbReference type="GO" id="GO:0004197">
    <property type="term" value="F:cysteine-type endopeptidase activity"/>
    <property type="evidence" value="ECO:0007669"/>
    <property type="project" value="InterPro"/>
</dbReference>
<dbReference type="PRINTS" id="PR00376">
    <property type="entry name" value="IL1BCENZYME"/>
</dbReference>
<dbReference type="GO" id="GO:0006915">
    <property type="term" value="P:apoptotic process"/>
    <property type="evidence" value="ECO:0007669"/>
    <property type="project" value="UniProtKB-KW"/>
</dbReference>
<evidence type="ECO:0000259" key="26">
    <source>
        <dbReference type="PROSITE" id="PS50207"/>
    </source>
</evidence>
<evidence type="ECO:0000259" key="24">
    <source>
        <dbReference type="PROSITE" id="PS50137"/>
    </source>
</evidence>
<dbReference type="FunFam" id="3.40.390.10:FF:000014">
    <property type="entry name" value="disintegrin and metalloproteinase domain-containing protein 11"/>
    <property type="match status" value="1"/>
</dbReference>
<dbReference type="Gene3D" id="3.40.50.1460">
    <property type="match status" value="1"/>
</dbReference>
<evidence type="ECO:0000256" key="16">
    <source>
        <dbReference type="ARBA" id="ARBA00023157"/>
    </source>
</evidence>
<dbReference type="CDD" id="cd19863">
    <property type="entry name" value="DSRM_PRKRA-like_rpt2"/>
    <property type="match status" value="1"/>
</dbReference>
<evidence type="ECO:0000259" key="25">
    <source>
        <dbReference type="PROSITE" id="PS50168"/>
    </source>
</evidence>
<dbReference type="PANTHER" id="PTHR11905">
    <property type="entry name" value="ADAM A DISINTEGRIN AND METALLOPROTEASE DOMAIN"/>
    <property type="match status" value="1"/>
</dbReference>
<dbReference type="InterPro" id="IPR033139">
    <property type="entry name" value="Caspase_cys_AS"/>
</dbReference>
<proteinExistence type="inferred from homology"/>
<evidence type="ECO:0000256" key="3">
    <source>
        <dbReference type="ARBA" id="ARBA00010134"/>
    </source>
</evidence>
<dbReference type="Pfam" id="PF01421">
    <property type="entry name" value="Reprolysin"/>
    <property type="match status" value="1"/>
</dbReference>
<dbReference type="Pfam" id="PF01562">
    <property type="entry name" value="Pep_M12B_propep"/>
    <property type="match status" value="1"/>
</dbReference>
<dbReference type="InterPro" id="IPR034027">
    <property type="entry name" value="Reprolysin_adamalysin"/>
</dbReference>
<dbReference type="GO" id="GO:0004222">
    <property type="term" value="F:metalloendopeptidase activity"/>
    <property type="evidence" value="ECO:0007669"/>
    <property type="project" value="InterPro"/>
</dbReference>
<dbReference type="InterPro" id="IPR011029">
    <property type="entry name" value="DEATH-like_dom_sf"/>
</dbReference>
<name>A0A498LFS6_LABRO</name>
<dbReference type="PROSITE" id="PS50137">
    <property type="entry name" value="DS_RBD"/>
    <property type="match status" value="2"/>
</dbReference>
<feature type="domain" description="DED" evidence="25">
    <location>
        <begin position="606"/>
        <end position="684"/>
    </location>
</feature>
<keyword evidence="14" id="KW-0472">Membrane</keyword>
<evidence type="ECO:0000259" key="29">
    <source>
        <dbReference type="PROSITE" id="PS50835"/>
    </source>
</evidence>
<dbReference type="PROSITE" id="PS50168">
    <property type="entry name" value="DED"/>
    <property type="match status" value="2"/>
</dbReference>
<evidence type="ECO:0000256" key="13">
    <source>
        <dbReference type="ARBA" id="ARBA00022989"/>
    </source>
</evidence>
<dbReference type="SMART" id="SM00608">
    <property type="entry name" value="ACR"/>
    <property type="match status" value="1"/>
</dbReference>
<dbReference type="SMART" id="SM00031">
    <property type="entry name" value="DED"/>
    <property type="match status" value="2"/>
</dbReference>
<dbReference type="STRING" id="84645.A0A498LFS6"/>
<comment type="caution">
    <text evidence="30">The sequence shown here is derived from an EMBL/GenBank/DDBJ whole genome shotgun (WGS) entry which is preliminary data.</text>
</comment>
<dbReference type="PROSITE" id="PS01121">
    <property type="entry name" value="CASPASE_HIS"/>
    <property type="match status" value="1"/>
</dbReference>
<dbReference type="CDD" id="cd19862">
    <property type="entry name" value="DSRM_PRKRA-like_rpt1"/>
    <property type="match status" value="1"/>
</dbReference>
<keyword evidence="9" id="KW-0677">Repeat</keyword>
<dbReference type="SMART" id="SM00358">
    <property type="entry name" value="DSRM"/>
    <property type="match status" value="2"/>
</dbReference>
<dbReference type="InterPro" id="IPR036436">
    <property type="entry name" value="Disintegrin_dom_sf"/>
</dbReference>
<dbReference type="SUPFAM" id="SSF54768">
    <property type="entry name" value="dsRNA-binding domain-like"/>
    <property type="match status" value="2"/>
</dbReference>
<dbReference type="GO" id="GO:0042734">
    <property type="term" value="C:presynaptic membrane"/>
    <property type="evidence" value="ECO:0007669"/>
    <property type="project" value="TreeGrafter"/>
</dbReference>
<evidence type="ECO:0000256" key="8">
    <source>
        <dbReference type="ARBA" id="ARBA00022729"/>
    </source>
</evidence>
<protein>
    <submittedName>
        <fullName evidence="30">Disintegrin and metallo ase domain-containing 23 isoform X3</fullName>
    </submittedName>
</protein>
<feature type="region of interest" description="Disordered" evidence="22">
    <location>
        <begin position="1370"/>
        <end position="1393"/>
    </location>
</feature>
<dbReference type="GO" id="GO:0007229">
    <property type="term" value="P:integrin-mediated signaling pathway"/>
    <property type="evidence" value="ECO:0007669"/>
    <property type="project" value="UniProtKB-KW"/>
</dbReference>
<feature type="domain" description="Ig-like" evidence="29">
    <location>
        <begin position="1146"/>
        <end position="1281"/>
    </location>
</feature>
<dbReference type="InterPro" id="IPR001762">
    <property type="entry name" value="Disintegrin_dom"/>
</dbReference>
<dbReference type="PROSITE" id="PS01122">
    <property type="entry name" value="CASPASE_CYS"/>
    <property type="match status" value="1"/>
</dbReference>
<keyword evidence="8 23" id="KW-0732">Signal</keyword>
<evidence type="ECO:0000256" key="4">
    <source>
        <dbReference type="ARBA" id="ARBA00022490"/>
    </source>
</evidence>
<comment type="similarity">
    <text evidence="3 21">Belongs to the peptidase C14A family.</text>
</comment>
<keyword evidence="17" id="KW-0943">RNA-mediated gene silencing</keyword>
<keyword evidence="10" id="KW-0378">Hydrolase</keyword>
<dbReference type="CDD" id="cd08792">
    <property type="entry name" value="DED_Caspase_8_10_r1"/>
    <property type="match status" value="1"/>
</dbReference>
<dbReference type="PROSITE" id="PS50207">
    <property type="entry name" value="CASPASE_P10"/>
    <property type="match status" value="1"/>
</dbReference>
<dbReference type="GO" id="GO:0042981">
    <property type="term" value="P:regulation of apoptotic process"/>
    <property type="evidence" value="ECO:0007669"/>
    <property type="project" value="InterPro"/>
</dbReference>
<feature type="compositionally biased region" description="Basic and acidic residues" evidence="22">
    <location>
        <begin position="1380"/>
        <end position="1390"/>
    </location>
</feature>
<dbReference type="SMART" id="SM00115">
    <property type="entry name" value="CASc"/>
    <property type="match status" value="1"/>
</dbReference>
<keyword evidence="4" id="KW-0963">Cytoplasm</keyword>
<evidence type="ECO:0000256" key="5">
    <source>
        <dbReference type="ARBA" id="ARBA00022670"/>
    </source>
</evidence>
<feature type="chain" id="PRO_5019839364" evidence="23">
    <location>
        <begin position="16"/>
        <end position="1403"/>
    </location>
</feature>
<dbReference type="Gene3D" id="1.10.533.10">
    <property type="entry name" value="Death Domain, Fas"/>
    <property type="match status" value="2"/>
</dbReference>
<evidence type="ECO:0000256" key="14">
    <source>
        <dbReference type="ARBA" id="ARBA00023136"/>
    </source>
</evidence>
<dbReference type="Proteomes" id="UP000290572">
    <property type="component" value="Unassembled WGS sequence"/>
</dbReference>
<dbReference type="InterPro" id="IPR002870">
    <property type="entry name" value="Peptidase_M12B_N"/>
</dbReference>
<evidence type="ECO:0000259" key="27">
    <source>
        <dbReference type="PROSITE" id="PS50208"/>
    </source>
</evidence>
<dbReference type="FunFam" id="3.30.160.20:FF:000007">
    <property type="entry name" value="Double-stranded RNA-binding protein Staufen homolog 1"/>
    <property type="match status" value="1"/>
</dbReference>
<keyword evidence="5" id="KW-0645">Protease</keyword>
<dbReference type="EMBL" id="QBIY01013352">
    <property type="protein sequence ID" value="RXN07119.1"/>
    <property type="molecule type" value="Genomic_DNA"/>
</dbReference>
<dbReference type="Pfam" id="PF00035">
    <property type="entry name" value="dsrm"/>
    <property type="match status" value="2"/>
</dbReference>
<evidence type="ECO:0000313" key="30">
    <source>
        <dbReference type="EMBL" id="RXN07119.1"/>
    </source>
</evidence>
<accession>A0A498LFS6</accession>
<comment type="subcellular location">
    <subcellularLocation>
        <location evidence="2">Cytoplasm</location>
    </subcellularLocation>
    <subcellularLocation>
        <location evidence="1">Membrane</location>
        <topology evidence="1">Single-pass type I membrane protein</topology>
    </subcellularLocation>
</comment>
<comment type="caution">
    <text evidence="20">Lacks conserved residue(s) required for the propagation of feature annotation.</text>
</comment>
<evidence type="ECO:0000259" key="28">
    <source>
        <dbReference type="PROSITE" id="PS50215"/>
    </source>
</evidence>
<dbReference type="Pfam" id="PF00656">
    <property type="entry name" value="Peptidase_C14"/>
    <property type="match status" value="1"/>
</dbReference>
<dbReference type="CDD" id="cd00032">
    <property type="entry name" value="CASc"/>
    <property type="match status" value="1"/>
</dbReference>
<evidence type="ECO:0000256" key="18">
    <source>
        <dbReference type="ARBA" id="ARBA00023180"/>
    </source>
</evidence>
<dbReference type="InterPro" id="IPR006586">
    <property type="entry name" value="ADAM_Cys-rich"/>
</dbReference>
<keyword evidence="11" id="KW-0788">Thiol protease</keyword>